<accession>A0AAW6RVD2</accession>
<reference evidence="2" key="1">
    <citation type="submission" date="2022-09" db="EMBL/GenBank/DDBJ databases">
        <title>Intensive care unit water sources are persistently colonized with multi-drug resistant bacteria and are the site of extensive horizontal gene transfer of antibiotic resistance genes.</title>
        <authorList>
            <person name="Diorio-Toth L."/>
        </authorList>
    </citation>
    <scope>NUCLEOTIDE SEQUENCE</scope>
    <source>
        <strain evidence="2">GD04065</strain>
    </source>
</reference>
<comment type="caution">
    <text evidence="2">The sequence shown here is derived from an EMBL/GenBank/DDBJ whole genome shotgun (WGS) entry which is preliminary data.</text>
</comment>
<gene>
    <name evidence="2" type="ORF">N7566_10285</name>
</gene>
<dbReference type="RefSeq" id="WP_159151743.1">
    <property type="nucleotide sequence ID" value="NZ_JAOECG010000011.1"/>
</dbReference>
<sequence length="559" mass="63529">MSYAIEEIAPLIKEWTISTRLPEVIAEMTRRYYYRTVIEQSELSIQAEIYKCKNDPAHWFNHWVWTYDPRGMPFGLPANIPFVLRPGQVELVDWLLERESTQTHGLIEKSRDEGMSYVVLGFYLHRWLFVEGFAGGVGSRKEDLVDKKGDPKTLLHKFRDMFSKLPDWMKPKSFVEKVHDNYMRIINPDNGATVTGEAGDNIGRGGRTTMYFLDEWAFVERQEAVDAAISQNTNVHIKGSTPNGIGDKFHQDRFSGRYAVFTMAWRDNPDKNWTVSLHGKLIHPWYEKQIATLDDIVLAQEVDIDYAASVEGVLIPSAWVEAAVDLHLKLDIQPSGERNGALDVADEGKDKNSFASRHGIVLQYLDTWSGIGDDIFGTTQKAIDICLEQKLNLFFYDADGLGAGVRGDARVINEQNSAKGIDEIQADPFRGSGAVHNPELEMVEARKNIDFFANLKAQMWWSLRMRFQNTYRALQGMQYDPDALISLSTEDLDKRELEQLKRELSQPTYSKNGAGKILVNKQPEGALSPNRADSVMICFSDTRERKRKKPAGAGSRTYQ</sequence>
<dbReference type="InterPro" id="IPR027417">
    <property type="entry name" value="P-loop_NTPase"/>
</dbReference>
<evidence type="ECO:0000313" key="2">
    <source>
        <dbReference type="EMBL" id="MDG9787364.1"/>
    </source>
</evidence>
<dbReference type="Gene3D" id="3.40.50.300">
    <property type="entry name" value="P-loop containing nucleotide triphosphate hydrolases"/>
    <property type="match status" value="1"/>
</dbReference>
<evidence type="ECO:0000313" key="3">
    <source>
        <dbReference type="Proteomes" id="UP001157887"/>
    </source>
</evidence>
<name>A0AAW6RVD2_ACIJO</name>
<evidence type="ECO:0000256" key="1">
    <source>
        <dbReference type="SAM" id="MobiDB-lite"/>
    </source>
</evidence>
<proteinExistence type="predicted"/>
<dbReference type="Proteomes" id="UP001157887">
    <property type="component" value="Unassembled WGS sequence"/>
</dbReference>
<feature type="region of interest" description="Disordered" evidence="1">
    <location>
        <begin position="539"/>
        <end position="559"/>
    </location>
</feature>
<protein>
    <submittedName>
        <fullName evidence="2">Terminase</fullName>
    </submittedName>
</protein>
<dbReference type="AlphaFoldDB" id="A0AAW6RVD2"/>
<organism evidence="2 3">
    <name type="scientific">Acinetobacter johnsonii</name>
    <dbReference type="NCBI Taxonomy" id="40214"/>
    <lineage>
        <taxon>Bacteria</taxon>
        <taxon>Pseudomonadati</taxon>
        <taxon>Pseudomonadota</taxon>
        <taxon>Gammaproteobacteria</taxon>
        <taxon>Moraxellales</taxon>
        <taxon>Moraxellaceae</taxon>
        <taxon>Acinetobacter</taxon>
    </lineage>
</organism>
<dbReference type="Gene3D" id="3.30.420.240">
    <property type="match status" value="1"/>
</dbReference>
<dbReference type="EMBL" id="JAOECG010000011">
    <property type="protein sequence ID" value="MDG9787364.1"/>
    <property type="molecule type" value="Genomic_DNA"/>
</dbReference>